<evidence type="ECO:0000256" key="8">
    <source>
        <dbReference type="ARBA" id="ARBA00049202"/>
    </source>
</evidence>
<dbReference type="GO" id="GO:0008175">
    <property type="term" value="F:tRNA methyltransferase activity"/>
    <property type="evidence" value="ECO:0007669"/>
    <property type="project" value="TreeGrafter"/>
</dbReference>
<evidence type="ECO:0000256" key="11">
    <source>
        <dbReference type="ARBA" id="ARBA00069229"/>
    </source>
</evidence>
<evidence type="ECO:0000256" key="2">
    <source>
        <dbReference type="ARBA" id="ARBA00012265"/>
    </source>
</evidence>
<proteinExistence type="predicted"/>
<dbReference type="Gene3D" id="3.30.300.110">
    <property type="entry name" value="Met-10+ protein-like domains"/>
    <property type="match status" value="1"/>
</dbReference>
<dbReference type="PANTHER" id="PTHR23245:SF25">
    <property type="entry name" value="TRNA WYBUTOSINE-SYNTHESIZING PROTEIN 2 HOMOLOG"/>
    <property type="match status" value="1"/>
</dbReference>
<dbReference type="FunFam" id="3.30.1960.10:FF:000003">
    <property type="entry name" value="tRNA methyltransferase"/>
    <property type="match status" value="1"/>
</dbReference>
<dbReference type="GO" id="GO:0031591">
    <property type="term" value="P:wybutosine biosynthetic process"/>
    <property type="evidence" value="ECO:0007669"/>
    <property type="project" value="TreeGrafter"/>
</dbReference>
<dbReference type="SMR" id="G4YPR9"/>
<feature type="domain" description="SAM-dependent methyltransferase TRM5/TYW2-type" evidence="12">
    <location>
        <begin position="663"/>
        <end position="938"/>
    </location>
</feature>
<keyword evidence="6" id="KW-0949">S-adenosyl-L-methionine</keyword>
<name>G4YPR9_PHYSP</name>
<dbReference type="Gene3D" id="3.40.50.150">
    <property type="entry name" value="Vaccinia Virus protein VP39"/>
    <property type="match status" value="1"/>
</dbReference>
<reference evidence="13 14" key="1">
    <citation type="journal article" date="2006" name="Science">
        <title>Phytophthora genome sequences uncover evolutionary origins and mechanisms of pathogenesis.</title>
        <authorList>
            <person name="Tyler B.M."/>
            <person name="Tripathy S."/>
            <person name="Zhang X."/>
            <person name="Dehal P."/>
            <person name="Jiang R.H."/>
            <person name="Aerts A."/>
            <person name="Arredondo F.D."/>
            <person name="Baxter L."/>
            <person name="Bensasson D."/>
            <person name="Beynon J.L."/>
            <person name="Chapman J."/>
            <person name="Damasceno C.M."/>
            <person name="Dorrance A.E."/>
            <person name="Dou D."/>
            <person name="Dickerman A.W."/>
            <person name="Dubchak I.L."/>
            <person name="Garbelotto M."/>
            <person name="Gijzen M."/>
            <person name="Gordon S.G."/>
            <person name="Govers F."/>
            <person name="Grunwald N.J."/>
            <person name="Huang W."/>
            <person name="Ivors K.L."/>
            <person name="Jones R.W."/>
            <person name="Kamoun S."/>
            <person name="Krampis K."/>
            <person name="Lamour K.H."/>
            <person name="Lee M.K."/>
            <person name="McDonald W.H."/>
            <person name="Medina M."/>
            <person name="Meijer H.J."/>
            <person name="Nordberg E.K."/>
            <person name="Maclean D.J."/>
            <person name="Ospina-Giraldo M.D."/>
            <person name="Morris P.F."/>
            <person name="Phuntumart V."/>
            <person name="Putnam N.H."/>
            <person name="Rash S."/>
            <person name="Rose J.K."/>
            <person name="Sakihama Y."/>
            <person name="Salamov A.A."/>
            <person name="Savidor A."/>
            <person name="Scheuring C.F."/>
            <person name="Smith B.M."/>
            <person name="Sobral B.W."/>
            <person name="Terry A."/>
            <person name="Torto-Alalibo T.A."/>
            <person name="Win J."/>
            <person name="Xu Z."/>
            <person name="Zhang H."/>
            <person name="Grigoriev I.V."/>
            <person name="Rokhsar D.S."/>
            <person name="Boore J.L."/>
        </authorList>
    </citation>
    <scope>NUCLEOTIDE SEQUENCE [LARGE SCALE GENOMIC DNA]</scope>
    <source>
        <strain evidence="13 14">P6497</strain>
    </source>
</reference>
<dbReference type="InParanoid" id="G4YPR9"/>
<dbReference type="Pfam" id="PF02676">
    <property type="entry name" value="TYW3"/>
    <property type="match status" value="1"/>
</dbReference>
<keyword evidence="7" id="KW-0819">tRNA processing</keyword>
<organism evidence="13 14">
    <name type="scientific">Phytophthora sojae (strain P6497)</name>
    <name type="common">Soybean stem and root rot agent</name>
    <name type="synonym">Phytophthora megasperma f. sp. glycines</name>
    <dbReference type="NCBI Taxonomy" id="1094619"/>
    <lineage>
        <taxon>Eukaryota</taxon>
        <taxon>Sar</taxon>
        <taxon>Stramenopiles</taxon>
        <taxon>Oomycota</taxon>
        <taxon>Peronosporomycetes</taxon>
        <taxon>Peronosporales</taxon>
        <taxon>Peronosporaceae</taxon>
        <taxon>Phytophthora</taxon>
    </lineage>
</organism>
<dbReference type="GeneID" id="20643146"/>
<dbReference type="Pfam" id="PF02475">
    <property type="entry name" value="TRM5-TYW2_MTfase"/>
    <property type="match status" value="1"/>
</dbReference>
<dbReference type="RefSeq" id="XP_009515941.1">
    <property type="nucleotide sequence ID" value="XM_009517646.1"/>
</dbReference>
<evidence type="ECO:0000256" key="3">
    <source>
        <dbReference type="ARBA" id="ARBA00012750"/>
    </source>
</evidence>
<dbReference type="AlphaFoldDB" id="G4YPR9"/>
<comment type="pathway">
    <text evidence="1">tRNA modification; wybutosine-tRNA(Phe) biosynthesis.</text>
</comment>
<evidence type="ECO:0000256" key="4">
    <source>
        <dbReference type="ARBA" id="ARBA00022603"/>
    </source>
</evidence>
<dbReference type="GO" id="GO:0102522">
    <property type="term" value="F:tRNA 4-demethylwyosine alpha-amino-alpha-carboxypropyltransferase activity"/>
    <property type="evidence" value="ECO:0007669"/>
    <property type="project" value="UniProtKB-EC"/>
</dbReference>
<dbReference type="InterPro" id="IPR029063">
    <property type="entry name" value="SAM-dependent_MTases_sf"/>
</dbReference>
<accession>G4YPR9</accession>
<comment type="catalytic activity">
    <reaction evidence="8">
        <text>4-demethyl-7-[(3S)-3-amino-3-carboxypropyl]wyosine(37) in tRNA(Phe) + S-adenosyl-L-methionine = 7-[(3S)-3-amino-3-carboxypropyl]wyosine(37) in tRNA(Phe) + S-adenosyl-L-homocysteine + H(+)</text>
        <dbReference type="Rhea" id="RHEA:36635"/>
        <dbReference type="Rhea" id="RHEA-COMP:10378"/>
        <dbReference type="Rhea" id="RHEA-COMP:10379"/>
        <dbReference type="ChEBI" id="CHEBI:15378"/>
        <dbReference type="ChEBI" id="CHEBI:57856"/>
        <dbReference type="ChEBI" id="CHEBI:59789"/>
        <dbReference type="ChEBI" id="CHEBI:73543"/>
        <dbReference type="ChEBI" id="CHEBI:73550"/>
        <dbReference type="EC" id="2.1.1.282"/>
    </reaction>
</comment>
<dbReference type="InterPro" id="IPR003827">
    <property type="entry name" value="tRNA_yW-synthesising"/>
</dbReference>
<keyword evidence="5" id="KW-0808">Transferase</keyword>
<dbReference type="STRING" id="1094619.G4YPR9"/>
<sequence>MFAQLKRESLRKLQAMEDKSPKGCIDEPIVDMIKTINAHPDYVTSSSCSGRIAVFCGEAAGSEAGSDLITKGGKWLIAEHATITFEQLTAALRSPDANSSTSNMIIFKHEPFIMHVVCRDLDAAKELLQWGIASGFRESGVVLGNRKIMCAIRTTANGLEIPLGRSAEHLLVNEDYLRWIVDIANQKFEANKQKTDRLFEAFRAKFCQPANAQTGNSSLVELSSWKEATSADNVKLVGHTSVQYKDNIVVFGGQGPTASGTTTRVADVTFLTPSMDGSLEQTYHAAAGADGPSARMYHSAVAVGSLGSVVYVHGGRDAEQVFGDLYALDLAQTPLQWRQIENSSSSPRRFDHIGEVVNSTKLAFWGGMTSLEGSDGTGEDAHGTCSLFDTVKETWGHKTLKNAKNNGQPPALFAASASAISDHQIIVVGGMTSALLANGDKATQKNYMLDVKSSQWTDIGEVKHENAAFVGHSSTWMPSNNSLYVLGGGFQCFGFGQFYSSAYQCQLSITAPKRTPAKAAKSNAVTTLSSNAPASADEKPLGVLVGKLQVKKVKTLLEKAHVYDKARRVHVANVASSSEAATDGKATTMFLLPVTAAIHELITSTNDADLQQLEVVPDDDAYANKFGKTSGLNRNEVIRSTIGAFASKHQLPAEIVKAIPDKYEFVSDVLLIPRDSFLEPEWAPFADEMWAQVCASTTPAFSRVARKAFIDASEKRQSHVELLYVNNKALTSPRSKSAPGWVEIRENGIVYGWDLTRVMFSSGNVTEKARMANIGCRGETIVDLFCGIGYYVLPFLVHGGAAFVHACEWNPDSVAALRFNLERNHVAGRCKVYLGDNRESAPTIGAVADRVNLGLLPTSEKAWPLAVQALKSSGGWFHVHDNVAVEDREAWEQRLLDSMRSLAKQYGKHWTITCEHVEKVKSYAPKVYHLVADIHCVPIAGA</sequence>
<evidence type="ECO:0000313" key="14">
    <source>
        <dbReference type="Proteomes" id="UP000002640"/>
    </source>
</evidence>
<dbReference type="PANTHER" id="PTHR23245">
    <property type="entry name" value="TRNA METHYLTRANSFERASE"/>
    <property type="match status" value="1"/>
</dbReference>
<evidence type="ECO:0000313" key="13">
    <source>
        <dbReference type="EMBL" id="EGZ28666.1"/>
    </source>
</evidence>
<dbReference type="FunFam" id="3.40.50.150:FF:000131">
    <property type="entry name" value="tRNA wybutosine-synthesizing protein 2/3/4"/>
    <property type="match status" value="1"/>
</dbReference>
<keyword evidence="14" id="KW-1185">Reference proteome</keyword>
<dbReference type="SUPFAM" id="SSF117281">
    <property type="entry name" value="Kelch motif"/>
    <property type="match status" value="1"/>
</dbReference>
<dbReference type="Gene3D" id="2.120.10.80">
    <property type="entry name" value="Kelch-type beta propeller"/>
    <property type="match status" value="1"/>
</dbReference>
<dbReference type="Pfam" id="PF24681">
    <property type="entry name" value="Kelch_KLHDC2_KLHL20_DRC7"/>
    <property type="match status" value="1"/>
</dbReference>
<dbReference type="SUPFAM" id="SSF111278">
    <property type="entry name" value="SSo0622-like"/>
    <property type="match status" value="1"/>
</dbReference>
<dbReference type="InterPro" id="IPR036602">
    <property type="entry name" value="tRNA_yW-synthesising-like_sf"/>
</dbReference>
<dbReference type="EMBL" id="JH159151">
    <property type="protein sequence ID" value="EGZ28666.1"/>
    <property type="molecule type" value="Genomic_DNA"/>
</dbReference>
<dbReference type="InterPro" id="IPR030382">
    <property type="entry name" value="MeTrfase_TRM5/TYW2"/>
</dbReference>
<gene>
    <name evidence="13" type="ORF">PHYSODRAFT_309454</name>
</gene>
<evidence type="ECO:0000259" key="12">
    <source>
        <dbReference type="PROSITE" id="PS51684"/>
    </source>
</evidence>
<evidence type="ECO:0000256" key="5">
    <source>
        <dbReference type="ARBA" id="ARBA00022679"/>
    </source>
</evidence>
<dbReference type="Gene3D" id="3.30.1960.10">
    <property type="entry name" value="tRNA wybutosine-synthesizing-like"/>
    <property type="match status" value="1"/>
</dbReference>
<dbReference type="InterPro" id="IPR015915">
    <property type="entry name" value="Kelch-typ_b-propeller"/>
</dbReference>
<dbReference type="InterPro" id="IPR056743">
    <property type="entry name" value="TRM5-TYW2-like_MTfase"/>
</dbReference>
<protein>
    <recommendedName>
        <fullName evidence="11">tRNA wybutosine-synthesizing protein 3</fullName>
        <ecNumber evidence="3">2.1.1.282</ecNumber>
        <ecNumber evidence="2">2.5.1.114</ecNumber>
    </recommendedName>
</protein>
<evidence type="ECO:0000256" key="10">
    <source>
        <dbReference type="ARBA" id="ARBA00058049"/>
    </source>
</evidence>
<dbReference type="EC" id="2.5.1.114" evidence="2"/>
<comment type="function">
    <text evidence="10">S-adenosyl-L-methionine-dependent methyltransferase that acts as a component of the wybutosine biosynthesis pathway. Wybutosine is a hyper modified guanosine with a tricyclic base found at the 3'-position adjacent to the anticodon of eukaryotic phenylalanine tRNA. Probably methylates N-4 position of wybutosine-86 to produce wybutosine-72.</text>
</comment>
<comment type="catalytic activity">
    <reaction evidence="9">
        <text>4-demethylwyosine(37) in tRNA(Phe) + S-adenosyl-L-methionine = 4-demethyl-7-[(3S)-3-amino-3-carboxypropyl]wyosine(37) in tRNA(Phe) + S-methyl-5'-thioadenosine + H(+)</text>
        <dbReference type="Rhea" id="RHEA:36355"/>
        <dbReference type="Rhea" id="RHEA-COMP:10164"/>
        <dbReference type="Rhea" id="RHEA-COMP:10378"/>
        <dbReference type="ChEBI" id="CHEBI:15378"/>
        <dbReference type="ChEBI" id="CHEBI:17509"/>
        <dbReference type="ChEBI" id="CHEBI:59789"/>
        <dbReference type="ChEBI" id="CHEBI:64315"/>
        <dbReference type="ChEBI" id="CHEBI:73550"/>
        <dbReference type="EC" id="2.5.1.114"/>
    </reaction>
</comment>
<dbReference type="GO" id="GO:0030488">
    <property type="term" value="P:tRNA methylation"/>
    <property type="evidence" value="ECO:0007669"/>
    <property type="project" value="TreeGrafter"/>
</dbReference>
<evidence type="ECO:0000256" key="7">
    <source>
        <dbReference type="ARBA" id="ARBA00022694"/>
    </source>
</evidence>
<dbReference type="CDD" id="cd02440">
    <property type="entry name" value="AdoMet_MTases"/>
    <property type="match status" value="1"/>
</dbReference>
<dbReference type="UniPathway" id="UPA00375"/>
<dbReference type="SUPFAM" id="SSF53335">
    <property type="entry name" value="S-adenosyl-L-methionine-dependent methyltransferases"/>
    <property type="match status" value="1"/>
</dbReference>
<evidence type="ECO:0000256" key="1">
    <source>
        <dbReference type="ARBA" id="ARBA00004797"/>
    </source>
</evidence>
<evidence type="ECO:0000256" key="6">
    <source>
        <dbReference type="ARBA" id="ARBA00022691"/>
    </source>
</evidence>
<dbReference type="GO" id="GO:0005737">
    <property type="term" value="C:cytoplasm"/>
    <property type="evidence" value="ECO:0007669"/>
    <property type="project" value="TreeGrafter"/>
</dbReference>
<evidence type="ECO:0000256" key="9">
    <source>
        <dbReference type="ARBA" id="ARBA00049400"/>
    </source>
</evidence>
<dbReference type="EC" id="2.1.1.282" evidence="3"/>
<dbReference type="Proteomes" id="UP000002640">
    <property type="component" value="Unassembled WGS sequence"/>
</dbReference>
<keyword evidence="4" id="KW-0489">Methyltransferase</keyword>
<dbReference type="OMA" id="AVECKDL"/>
<dbReference type="PROSITE" id="PS51684">
    <property type="entry name" value="SAM_MT_TRM5_TYW2"/>
    <property type="match status" value="1"/>
</dbReference>
<dbReference type="KEGG" id="psoj:PHYSODRAFT_309454"/>